<keyword evidence="2" id="KW-1185">Reference proteome</keyword>
<evidence type="ECO:0000313" key="2">
    <source>
        <dbReference type="Proteomes" id="UP000183447"/>
    </source>
</evidence>
<dbReference type="Proteomes" id="UP000183447">
    <property type="component" value="Unassembled WGS sequence"/>
</dbReference>
<name>A0A1K2HYD4_9HYPH</name>
<reference evidence="1 2" key="1">
    <citation type="submission" date="2016-11" db="EMBL/GenBank/DDBJ databases">
        <authorList>
            <person name="Jaros S."/>
            <person name="Januszkiewicz K."/>
            <person name="Wedrychowicz H."/>
        </authorList>
    </citation>
    <scope>NUCLEOTIDE SEQUENCE [LARGE SCALE GENOMIC DNA]</scope>
    <source>
        <strain evidence="1 2">ATCC 23634</strain>
    </source>
</reference>
<gene>
    <name evidence="1" type="ORF">SAMN02983003_2304</name>
</gene>
<sequence length="220" mass="22940">MPLAQAAIKVAPDGDLARNESLMTISTIGRLAGIGVLTLGLAGCFDMTMDLDILSETTARSTIVQTMPSDVYQMIAQAPAGQGGFCTAEGESLEIAADGTASCTQIVEGSYADIEAADDADSFDVAVVSPGVVRITFRTESVGSEIAAEGGEDPQIMNMITSMFEGRAMTVRIIGSELIETNMTPMADGRGAELVMAFTDLIAGTADVPDELYAVVRVQQ</sequence>
<accession>A0A1K2HYD4</accession>
<evidence type="ECO:0000313" key="1">
    <source>
        <dbReference type="EMBL" id="SFZ84956.1"/>
    </source>
</evidence>
<proteinExistence type="predicted"/>
<dbReference type="AlphaFoldDB" id="A0A1K2HYD4"/>
<dbReference type="EMBL" id="FPKU01000002">
    <property type="protein sequence ID" value="SFZ84956.1"/>
    <property type="molecule type" value="Genomic_DNA"/>
</dbReference>
<dbReference type="STRING" id="665118.SAMN02983003_2304"/>
<organism evidence="1 2">
    <name type="scientific">Devosia enhydra</name>
    <dbReference type="NCBI Taxonomy" id="665118"/>
    <lineage>
        <taxon>Bacteria</taxon>
        <taxon>Pseudomonadati</taxon>
        <taxon>Pseudomonadota</taxon>
        <taxon>Alphaproteobacteria</taxon>
        <taxon>Hyphomicrobiales</taxon>
        <taxon>Devosiaceae</taxon>
        <taxon>Devosia</taxon>
    </lineage>
</organism>
<protein>
    <submittedName>
        <fullName evidence="1">Uncharacterized protein</fullName>
    </submittedName>
</protein>